<dbReference type="Gene3D" id="3.30.465.10">
    <property type="match status" value="1"/>
</dbReference>
<evidence type="ECO:0000256" key="1">
    <source>
        <dbReference type="ARBA" id="ARBA00022630"/>
    </source>
</evidence>
<evidence type="ECO:0000256" key="3">
    <source>
        <dbReference type="ARBA" id="ARBA00022827"/>
    </source>
</evidence>
<keyword evidence="4 7" id="KW-0560">Oxidoreductase</keyword>
<dbReference type="PROSITE" id="PS51387">
    <property type="entry name" value="FAD_PCMH"/>
    <property type="match status" value="1"/>
</dbReference>
<evidence type="ECO:0000256" key="5">
    <source>
        <dbReference type="ARBA" id="ARBA00023004"/>
    </source>
</evidence>
<feature type="domain" description="FAD-binding PCMH-type" evidence="6">
    <location>
        <begin position="192"/>
        <end position="365"/>
    </location>
</feature>
<dbReference type="InterPro" id="IPR016167">
    <property type="entry name" value="FAD-bd_PCMH_sub1"/>
</dbReference>
<proteinExistence type="predicted"/>
<dbReference type="PROSITE" id="PS00197">
    <property type="entry name" value="2FE2S_FER_1"/>
    <property type="match status" value="1"/>
</dbReference>
<dbReference type="Pfam" id="PF00941">
    <property type="entry name" value="FAD_binding_5"/>
    <property type="match status" value="1"/>
</dbReference>
<dbReference type="InterPro" id="IPR016166">
    <property type="entry name" value="FAD-bd_PCMH"/>
</dbReference>
<dbReference type="Proteomes" id="UP001410394">
    <property type="component" value="Unassembled WGS sequence"/>
</dbReference>
<keyword evidence="2" id="KW-0479">Metal-binding</keyword>
<evidence type="ECO:0000313" key="7">
    <source>
        <dbReference type="EMBL" id="MEN3067269.1"/>
    </source>
</evidence>
<dbReference type="EC" id="1.17.1.4" evidence="7"/>
<dbReference type="Gene3D" id="3.10.20.30">
    <property type="match status" value="1"/>
</dbReference>
<dbReference type="InterPro" id="IPR036318">
    <property type="entry name" value="FAD-bd_PCMH-like_sf"/>
</dbReference>
<dbReference type="InterPro" id="IPR036683">
    <property type="entry name" value="CO_DH_flav_C_dom_sf"/>
</dbReference>
<accession>A0ABU9YU71</accession>
<dbReference type="InterPro" id="IPR016169">
    <property type="entry name" value="FAD-bd_PCMH_sub2"/>
</dbReference>
<keyword evidence="5" id="KW-0408">Iron</keyword>
<dbReference type="Gene3D" id="3.30.390.50">
    <property type="entry name" value="CO dehydrogenase flavoprotein, C-terminal domain"/>
    <property type="match status" value="1"/>
</dbReference>
<dbReference type="SUPFAM" id="SSF54292">
    <property type="entry name" value="2Fe-2S ferredoxin-like"/>
    <property type="match status" value="1"/>
</dbReference>
<keyword evidence="1" id="KW-0285">Flavoprotein</keyword>
<dbReference type="PANTHER" id="PTHR45444">
    <property type="entry name" value="XANTHINE DEHYDROGENASE"/>
    <property type="match status" value="1"/>
</dbReference>
<dbReference type="Gene3D" id="1.10.150.120">
    <property type="entry name" value="[2Fe-2S]-binding domain"/>
    <property type="match status" value="1"/>
</dbReference>
<dbReference type="NCBIfam" id="TIGR02963">
    <property type="entry name" value="xanthine_xdhA"/>
    <property type="match status" value="1"/>
</dbReference>
<organism evidence="7 8">
    <name type="scientific">Uliginosibacterium sediminicola</name>
    <dbReference type="NCBI Taxonomy" id="2024550"/>
    <lineage>
        <taxon>Bacteria</taxon>
        <taxon>Pseudomonadati</taxon>
        <taxon>Pseudomonadota</taxon>
        <taxon>Betaproteobacteria</taxon>
        <taxon>Rhodocyclales</taxon>
        <taxon>Zoogloeaceae</taxon>
        <taxon>Uliginosibacterium</taxon>
    </lineage>
</organism>
<dbReference type="SUPFAM" id="SSF47741">
    <property type="entry name" value="CO dehydrogenase ISP C-domain like"/>
    <property type="match status" value="1"/>
</dbReference>
<dbReference type="InterPro" id="IPR036010">
    <property type="entry name" value="2Fe-2S_ferredoxin-like_sf"/>
</dbReference>
<dbReference type="RefSeq" id="WP_345918037.1">
    <property type="nucleotide sequence ID" value="NZ_JBDIVE010000001.1"/>
</dbReference>
<dbReference type="InterPro" id="IPR012175">
    <property type="entry name" value="Xanth_DH_ssu_bac"/>
</dbReference>
<dbReference type="InterPro" id="IPR014307">
    <property type="entry name" value="Xanthine_DH_ssu"/>
</dbReference>
<sequence>MTQRPIQFWHRGRIVQASGLSPQRTVLQWLREDEHCVGTKEGCGEGDCGACTVVIGTRDDAAPGGVRLEAVNSCIQFLPTLDGKALFAIEDLATAEALHPVQQAMVEHHGSQCGFCTPGIVMSLWADYEKREAAPTRDEVNQCLSGNLCRCTGYRPIVDAARAAWDKPVVKIDRSPLRAALDELAALSSLEYEFAGQHFYAPRSLAELAQRCEALPGARILAGSTDVGLWVTKQLRELGNIIYLGAVAELKSIQREADALVIGAGVSLSDAFAALVTDEPAWTELAQRFASTPIRNAGTLGGNVANGSPIGDSMPGLIAVGTRIILQKGERVREMPLEDFYLAYQKTAREPGEFVRALRIPLRREGTHFRTWKVSKRMDQDISAVCAAIALSIDTAGVVTEARIAYGGMAATPKRAAQAEAALQGKLLDAATVRAAMQALAQDYQPLDDMRATAAYRMQVAQNLLWRWWLDHSGAGVLRAQEVTA</sequence>
<protein>
    <submittedName>
        <fullName evidence="7">Xanthine dehydrogenase small subunit</fullName>
        <ecNumber evidence="7">1.17.1.4</ecNumber>
    </submittedName>
</protein>
<dbReference type="Pfam" id="PF00111">
    <property type="entry name" value="Fer2"/>
    <property type="match status" value="1"/>
</dbReference>
<dbReference type="EMBL" id="JBDIVE010000001">
    <property type="protein sequence ID" value="MEN3067269.1"/>
    <property type="molecule type" value="Genomic_DNA"/>
</dbReference>
<dbReference type="SMART" id="SM01092">
    <property type="entry name" value="CO_deh_flav_C"/>
    <property type="match status" value="1"/>
</dbReference>
<evidence type="ECO:0000313" key="8">
    <source>
        <dbReference type="Proteomes" id="UP001410394"/>
    </source>
</evidence>
<keyword evidence="3" id="KW-0274">FAD</keyword>
<dbReference type="InterPro" id="IPR005107">
    <property type="entry name" value="CO_DH_flav_C"/>
</dbReference>
<dbReference type="InterPro" id="IPR001041">
    <property type="entry name" value="2Fe-2S_ferredoxin-type"/>
</dbReference>
<dbReference type="InterPro" id="IPR002888">
    <property type="entry name" value="2Fe-2S-bd"/>
</dbReference>
<comment type="caution">
    <text evidence="7">The sequence shown here is derived from an EMBL/GenBank/DDBJ whole genome shotgun (WGS) entry which is preliminary data.</text>
</comment>
<dbReference type="InterPro" id="IPR036884">
    <property type="entry name" value="2Fe-2S-bd_dom_sf"/>
</dbReference>
<dbReference type="PANTHER" id="PTHR45444:SF3">
    <property type="entry name" value="XANTHINE DEHYDROGENASE"/>
    <property type="match status" value="1"/>
</dbReference>
<dbReference type="Pfam" id="PF01799">
    <property type="entry name" value="Fer2_2"/>
    <property type="match status" value="1"/>
</dbReference>
<dbReference type="SUPFAM" id="SSF56176">
    <property type="entry name" value="FAD-binding/transporter-associated domain-like"/>
    <property type="match status" value="1"/>
</dbReference>
<dbReference type="InterPro" id="IPR012675">
    <property type="entry name" value="Beta-grasp_dom_sf"/>
</dbReference>
<dbReference type="InterPro" id="IPR002346">
    <property type="entry name" value="Mopterin_DH_FAD-bd"/>
</dbReference>
<dbReference type="GO" id="GO:0004854">
    <property type="term" value="F:xanthine dehydrogenase activity"/>
    <property type="evidence" value="ECO:0007669"/>
    <property type="project" value="UniProtKB-EC"/>
</dbReference>
<evidence type="ECO:0000256" key="4">
    <source>
        <dbReference type="ARBA" id="ARBA00023002"/>
    </source>
</evidence>
<dbReference type="Gene3D" id="3.30.43.10">
    <property type="entry name" value="Uridine Diphospho-n-acetylenolpyruvylglucosamine Reductase, domain 2"/>
    <property type="match status" value="1"/>
</dbReference>
<dbReference type="PIRSF" id="PIRSF036557">
    <property type="entry name" value="XdhA_RC"/>
    <property type="match status" value="1"/>
</dbReference>
<name>A0ABU9YU71_9RHOO</name>
<dbReference type="SUPFAM" id="SSF55447">
    <property type="entry name" value="CO dehydrogenase flavoprotein C-terminal domain-like"/>
    <property type="match status" value="1"/>
</dbReference>
<keyword evidence="8" id="KW-1185">Reference proteome</keyword>
<dbReference type="InterPro" id="IPR006058">
    <property type="entry name" value="2Fe2S_fd_BS"/>
</dbReference>
<gene>
    <name evidence="7" type="primary">xdhA</name>
    <name evidence="7" type="ORF">ABDB84_02190</name>
</gene>
<reference evidence="7 8" key="1">
    <citation type="journal article" date="2018" name="Int. J. Syst. Evol. Microbiol.">
        <title>Uliginosibacterium sediminicola sp. nov., isolated from freshwater sediment.</title>
        <authorList>
            <person name="Hwang W.M."/>
            <person name="Kim S.M."/>
            <person name="Kang K."/>
            <person name="Ahn T.Y."/>
        </authorList>
    </citation>
    <scope>NUCLEOTIDE SEQUENCE [LARGE SCALE GENOMIC DNA]</scope>
    <source>
        <strain evidence="7 8">M1-21</strain>
    </source>
</reference>
<dbReference type="Pfam" id="PF03450">
    <property type="entry name" value="CO_deh_flav_C"/>
    <property type="match status" value="1"/>
</dbReference>
<evidence type="ECO:0000256" key="2">
    <source>
        <dbReference type="ARBA" id="ARBA00022723"/>
    </source>
</evidence>
<evidence type="ECO:0000259" key="6">
    <source>
        <dbReference type="PROSITE" id="PS51387"/>
    </source>
</evidence>
<dbReference type="InterPro" id="IPR016208">
    <property type="entry name" value="Ald_Oxase/xanthine_DH-like"/>
</dbReference>